<sequence length="145" mass="16331">MVAITPIQRGFDCGSWIVDRKRNRSNTIDATRDERKGPNLVMAWYSILPSQFLFVESWAARIFILLGLITMGPWAALVIFDVVLYVYRMVMYEIPVIGGRARGRQRPRAPSLAETTAQRSPSSADFKTRPTGQGGGLKMRHSQSE</sequence>
<gene>
    <name evidence="3" type="ORF">ASPZODRAFT_127644</name>
</gene>
<name>A0A1L9SWS8_9EURO</name>
<dbReference type="RefSeq" id="XP_022586061.1">
    <property type="nucleotide sequence ID" value="XM_022721802.1"/>
</dbReference>
<evidence type="ECO:0000256" key="2">
    <source>
        <dbReference type="SAM" id="Phobius"/>
    </source>
</evidence>
<feature type="region of interest" description="Disordered" evidence="1">
    <location>
        <begin position="100"/>
        <end position="145"/>
    </location>
</feature>
<protein>
    <submittedName>
        <fullName evidence="3">Uncharacterized protein</fullName>
    </submittedName>
</protein>
<evidence type="ECO:0000313" key="4">
    <source>
        <dbReference type="Proteomes" id="UP000184188"/>
    </source>
</evidence>
<proteinExistence type="predicted"/>
<keyword evidence="2" id="KW-0812">Transmembrane</keyword>
<dbReference type="EMBL" id="KV878336">
    <property type="protein sequence ID" value="OJJ51551.1"/>
    <property type="molecule type" value="Genomic_DNA"/>
</dbReference>
<organism evidence="3 4">
    <name type="scientific">Penicilliopsis zonata CBS 506.65</name>
    <dbReference type="NCBI Taxonomy" id="1073090"/>
    <lineage>
        <taxon>Eukaryota</taxon>
        <taxon>Fungi</taxon>
        <taxon>Dikarya</taxon>
        <taxon>Ascomycota</taxon>
        <taxon>Pezizomycotina</taxon>
        <taxon>Eurotiomycetes</taxon>
        <taxon>Eurotiomycetidae</taxon>
        <taxon>Eurotiales</taxon>
        <taxon>Aspergillaceae</taxon>
        <taxon>Penicilliopsis</taxon>
    </lineage>
</organism>
<dbReference type="OrthoDB" id="5309803at2759"/>
<dbReference type="VEuPathDB" id="FungiDB:ASPZODRAFT_127644"/>
<dbReference type="AlphaFoldDB" id="A0A1L9SWS8"/>
<evidence type="ECO:0000256" key="1">
    <source>
        <dbReference type="SAM" id="MobiDB-lite"/>
    </source>
</evidence>
<reference evidence="4" key="1">
    <citation type="journal article" date="2017" name="Genome Biol.">
        <title>Comparative genomics reveals high biological diversity and specific adaptations in the industrially and medically important fungal genus Aspergillus.</title>
        <authorList>
            <person name="de Vries R.P."/>
            <person name="Riley R."/>
            <person name="Wiebenga A."/>
            <person name="Aguilar-Osorio G."/>
            <person name="Amillis S."/>
            <person name="Uchima C.A."/>
            <person name="Anderluh G."/>
            <person name="Asadollahi M."/>
            <person name="Askin M."/>
            <person name="Barry K."/>
            <person name="Battaglia E."/>
            <person name="Bayram O."/>
            <person name="Benocci T."/>
            <person name="Braus-Stromeyer S.A."/>
            <person name="Caldana C."/>
            <person name="Canovas D."/>
            <person name="Cerqueira G.C."/>
            <person name="Chen F."/>
            <person name="Chen W."/>
            <person name="Choi C."/>
            <person name="Clum A."/>
            <person name="Dos Santos R.A."/>
            <person name="Damasio A.R."/>
            <person name="Diallinas G."/>
            <person name="Emri T."/>
            <person name="Fekete E."/>
            <person name="Flipphi M."/>
            <person name="Freyberg S."/>
            <person name="Gallo A."/>
            <person name="Gournas C."/>
            <person name="Habgood R."/>
            <person name="Hainaut M."/>
            <person name="Harispe M.L."/>
            <person name="Henrissat B."/>
            <person name="Hilden K.S."/>
            <person name="Hope R."/>
            <person name="Hossain A."/>
            <person name="Karabika E."/>
            <person name="Karaffa L."/>
            <person name="Karanyi Z."/>
            <person name="Krasevec N."/>
            <person name="Kuo A."/>
            <person name="Kusch H."/>
            <person name="LaButti K."/>
            <person name="Lagendijk E.L."/>
            <person name="Lapidus A."/>
            <person name="Levasseur A."/>
            <person name="Lindquist E."/>
            <person name="Lipzen A."/>
            <person name="Logrieco A.F."/>
            <person name="MacCabe A."/>
            <person name="Maekelae M.R."/>
            <person name="Malavazi I."/>
            <person name="Melin P."/>
            <person name="Meyer V."/>
            <person name="Mielnichuk N."/>
            <person name="Miskei M."/>
            <person name="Molnar A.P."/>
            <person name="Mule G."/>
            <person name="Ngan C.Y."/>
            <person name="Orejas M."/>
            <person name="Orosz E."/>
            <person name="Ouedraogo J.P."/>
            <person name="Overkamp K.M."/>
            <person name="Park H.-S."/>
            <person name="Perrone G."/>
            <person name="Piumi F."/>
            <person name="Punt P.J."/>
            <person name="Ram A.F."/>
            <person name="Ramon A."/>
            <person name="Rauscher S."/>
            <person name="Record E."/>
            <person name="Riano-Pachon D.M."/>
            <person name="Robert V."/>
            <person name="Roehrig J."/>
            <person name="Ruller R."/>
            <person name="Salamov A."/>
            <person name="Salih N.S."/>
            <person name="Samson R.A."/>
            <person name="Sandor E."/>
            <person name="Sanguinetti M."/>
            <person name="Schuetze T."/>
            <person name="Sepcic K."/>
            <person name="Shelest E."/>
            <person name="Sherlock G."/>
            <person name="Sophianopoulou V."/>
            <person name="Squina F.M."/>
            <person name="Sun H."/>
            <person name="Susca A."/>
            <person name="Todd R.B."/>
            <person name="Tsang A."/>
            <person name="Unkles S.E."/>
            <person name="van de Wiele N."/>
            <person name="van Rossen-Uffink D."/>
            <person name="Oliveira J.V."/>
            <person name="Vesth T.C."/>
            <person name="Visser J."/>
            <person name="Yu J.-H."/>
            <person name="Zhou M."/>
            <person name="Andersen M.R."/>
            <person name="Archer D.B."/>
            <person name="Baker S.E."/>
            <person name="Benoit I."/>
            <person name="Brakhage A.A."/>
            <person name="Braus G.H."/>
            <person name="Fischer R."/>
            <person name="Frisvad J.C."/>
            <person name="Goldman G.H."/>
            <person name="Houbraken J."/>
            <person name="Oakley B."/>
            <person name="Pocsi I."/>
            <person name="Scazzocchio C."/>
            <person name="Seiboth B."/>
            <person name="vanKuyk P.A."/>
            <person name="Wortman J."/>
            <person name="Dyer P.S."/>
            <person name="Grigoriev I.V."/>
        </authorList>
    </citation>
    <scope>NUCLEOTIDE SEQUENCE [LARGE SCALE GENOMIC DNA]</scope>
    <source>
        <strain evidence="4">CBS 506.65</strain>
    </source>
</reference>
<keyword evidence="2" id="KW-0472">Membrane</keyword>
<feature type="transmembrane region" description="Helical" evidence="2">
    <location>
        <begin position="58"/>
        <end position="87"/>
    </location>
</feature>
<keyword evidence="2" id="KW-1133">Transmembrane helix</keyword>
<feature type="compositionally biased region" description="Polar residues" evidence="1">
    <location>
        <begin position="113"/>
        <end position="125"/>
    </location>
</feature>
<evidence type="ECO:0000313" key="3">
    <source>
        <dbReference type="EMBL" id="OJJ51551.1"/>
    </source>
</evidence>
<accession>A0A1L9SWS8</accession>
<dbReference type="Proteomes" id="UP000184188">
    <property type="component" value="Unassembled WGS sequence"/>
</dbReference>
<dbReference type="GeneID" id="34608267"/>
<keyword evidence="4" id="KW-1185">Reference proteome</keyword>